<evidence type="ECO:0000313" key="5">
    <source>
        <dbReference type="EMBL" id="KAG3214681.1"/>
    </source>
</evidence>
<evidence type="ECO:0000313" key="3">
    <source>
        <dbReference type="EMBL" id="KAG2918848.1"/>
    </source>
</evidence>
<reference evidence="1" key="2">
    <citation type="submission" date="2018-10" db="EMBL/GenBank/DDBJ databases">
        <title>Effector identification in a new, highly contiguous assembly of the strawberry crown rot pathogen Phytophthora cactorum.</title>
        <authorList>
            <person name="Armitage A.D."/>
            <person name="Nellist C.F."/>
            <person name="Bates H."/>
            <person name="Vickerstaff R.J."/>
            <person name="Harrison R.J."/>
        </authorList>
    </citation>
    <scope>NUCLEOTIDE SEQUENCE</scope>
    <source>
        <strain evidence="1">15-7</strain>
        <strain evidence="2">4032</strain>
        <strain evidence="3">4040</strain>
        <strain evidence="4">P415</strain>
        <strain evidence="5">P421</strain>
    </source>
</reference>
<dbReference type="EMBL" id="RCMG01000606">
    <property type="protein sequence ID" value="KAG2851455.1"/>
    <property type="molecule type" value="Genomic_DNA"/>
</dbReference>
<proteinExistence type="predicted"/>
<protein>
    <submittedName>
        <fullName evidence="6">Uncharacterized protein</fullName>
    </submittedName>
</protein>
<dbReference type="Proteomes" id="UP000736787">
    <property type="component" value="Unassembled WGS sequence"/>
</dbReference>
<keyword evidence="7" id="KW-1185">Reference proteome</keyword>
<evidence type="ECO:0000313" key="7">
    <source>
        <dbReference type="Proteomes" id="UP000251314"/>
    </source>
</evidence>
<gene>
    <name evidence="6" type="ORF">PC110_g9381</name>
    <name evidence="1" type="ORF">PC113_g15885</name>
    <name evidence="2" type="ORF">PC115_g15513</name>
    <name evidence="3" type="ORF">PC117_g16934</name>
    <name evidence="4" type="ORF">PC118_g15774</name>
    <name evidence="5" type="ORF">PC129_g14416</name>
</gene>
<dbReference type="EMBL" id="RCMK01000618">
    <property type="protein sequence ID" value="KAG2918848.1"/>
    <property type="molecule type" value="Genomic_DNA"/>
</dbReference>
<dbReference type="EMBL" id="MJFZ01000205">
    <property type="protein sequence ID" value="RAW34306.1"/>
    <property type="molecule type" value="Genomic_DNA"/>
</dbReference>
<evidence type="ECO:0000313" key="2">
    <source>
        <dbReference type="EMBL" id="KAG2902754.1"/>
    </source>
</evidence>
<dbReference type="AlphaFoldDB" id="A0A329SE79"/>
<dbReference type="VEuPathDB" id="FungiDB:PC110_g9381"/>
<accession>A0A329SE79</accession>
<evidence type="ECO:0000313" key="4">
    <source>
        <dbReference type="EMBL" id="KAG2972294.1"/>
    </source>
</evidence>
<comment type="caution">
    <text evidence="6">The sequence shown here is derived from an EMBL/GenBank/DDBJ whole genome shotgun (WGS) entry which is preliminary data.</text>
</comment>
<sequence>MDWAEITRQQCALQDQLKDMKLKGDSLPPATSPVLP</sequence>
<dbReference type="EMBL" id="RCMI01000634">
    <property type="protein sequence ID" value="KAG2902754.1"/>
    <property type="molecule type" value="Genomic_DNA"/>
</dbReference>
<dbReference type="Proteomes" id="UP000774804">
    <property type="component" value="Unassembled WGS sequence"/>
</dbReference>
<organism evidence="6 7">
    <name type="scientific">Phytophthora cactorum</name>
    <dbReference type="NCBI Taxonomy" id="29920"/>
    <lineage>
        <taxon>Eukaryota</taxon>
        <taxon>Sar</taxon>
        <taxon>Stramenopiles</taxon>
        <taxon>Oomycota</taxon>
        <taxon>Peronosporomycetes</taxon>
        <taxon>Peronosporales</taxon>
        <taxon>Peronosporaceae</taxon>
        <taxon>Phytophthora</taxon>
    </lineage>
</organism>
<dbReference type="Proteomes" id="UP000697107">
    <property type="component" value="Unassembled WGS sequence"/>
</dbReference>
<name>A0A329SE79_9STRA</name>
<evidence type="ECO:0000313" key="6">
    <source>
        <dbReference type="EMBL" id="RAW34306.1"/>
    </source>
</evidence>
<dbReference type="EMBL" id="RCML01000625">
    <property type="protein sequence ID" value="KAG2972294.1"/>
    <property type="molecule type" value="Genomic_DNA"/>
</dbReference>
<dbReference type="Proteomes" id="UP000735874">
    <property type="component" value="Unassembled WGS sequence"/>
</dbReference>
<dbReference type="EMBL" id="RCMV01000618">
    <property type="protein sequence ID" value="KAG3214681.1"/>
    <property type="molecule type" value="Genomic_DNA"/>
</dbReference>
<dbReference type="Proteomes" id="UP000760860">
    <property type="component" value="Unassembled WGS sequence"/>
</dbReference>
<dbReference type="Proteomes" id="UP000251314">
    <property type="component" value="Unassembled WGS sequence"/>
</dbReference>
<evidence type="ECO:0000313" key="1">
    <source>
        <dbReference type="EMBL" id="KAG2851455.1"/>
    </source>
</evidence>
<reference evidence="6 7" key="1">
    <citation type="submission" date="2018-01" db="EMBL/GenBank/DDBJ databases">
        <title>Draft genome of the strawberry crown rot pathogen Phytophthora cactorum.</title>
        <authorList>
            <person name="Armitage A.D."/>
            <person name="Lysoe E."/>
            <person name="Nellist C.F."/>
            <person name="Harrison R.J."/>
            <person name="Brurberg M.B."/>
        </authorList>
    </citation>
    <scope>NUCLEOTIDE SEQUENCE [LARGE SCALE GENOMIC DNA]</scope>
    <source>
        <strain evidence="6 7">10300</strain>
    </source>
</reference>